<gene>
    <name evidence="2" type="ORF">CDAR_298961</name>
</gene>
<evidence type="ECO:0000313" key="3">
    <source>
        <dbReference type="Proteomes" id="UP001054837"/>
    </source>
</evidence>
<reference evidence="2 3" key="1">
    <citation type="submission" date="2021-06" db="EMBL/GenBank/DDBJ databases">
        <title>Caerostris darwini draft genome.</title>
        <authorList>
            <person name="Kono N."/>
            <person name="Arakawa K."/>
        </authorList>
    </citation>
    <scope>NUCLEOTIDE SEQUENCE [LARGE SCALE GENOMIC DNA]</scope>
</reference>
<dbReference type="Proteomes" id="UP001054837">
    <property type="component" value="Unassembled WGS sequence"/>
</dbReference>
<sequence>MDSKGAPFHEYAPANAISKGSRPGGREEGGGFYQPSLVHLDDTKINLHEVLKDHGWLLNANASILTQPGIKRDIRSPSK</sequence>
<comment type="caution">
    <text evidence="2">The sequence shown here is derived from an EMBL/GenBank/DDBJ whole genome shotgun (WGS) entry which is preliminary data.</text>
</comment>
<organism evidence="2 3">
    <name type="scientific">Caerostris darwini</name>
    <dbReference type="NCBI Taxonomy" id="1538125"/>
    <lineage>
        <taxon>Eukaryota</taxon>
        <taxon>Metazoa</taxon>
        <taxon>Ecdysozoa</taxon>
        <taxon>Arthropoda</taxon>
        <taxon>Chelicerata</taxon>
        <taxon>Arachnida</taxon>
        <taxon>Araneae</taxon>
        <taxon>Araneomorphae</taxon>
        <taxon>Entelegynae</taxon>
        <taxon>Araneoidea</taxon>
        <taxon>Araneidae</taxon>
        <taxon>Caerostris</taxon>
    </lineage>
</organism>
<proteinExistence type="predicted"/>
<evidence type="ECO:0000313" key="2">
    <source>
        <dbReference type="EMBL" id="GIX94565.1"/>
    </source>
</evidence>
<dbReference type="AlphaFoldDB" id="A0AAV4PF47"/>
<keyword evidence="3" id="KW-1185">Reference proteome</keyword>
<feature type="region of interest" description="Disordered" evidence="1">
    <location>
        <begin position="1"/>
        <end position="33"/>
    </location>
</feature>
<protein>
    <submittedName>
        <fullName evidence="2">Uncharacterized protein</fullName>
    </submittedName>
</protein>
<evidence type="ECO:0000256" key="1">
    <source>
        <dbReference type="SAM" id="MobiDB-lite"/>
    </source>
</evidence>
<dbReference type="EMBL" id="BPLQ01002622">
    <property type="protein sequence ID" value="GIX94565.1"/>
    <property type="molecule type" value="Genomic_DNA"/>
</dbReference>
<name>A0AAV4PF47_9ARAC</name>
<accession>A0AAV4PF47</accession>